<dbReference type="STRING" id="230819.A0A5C3KQQ7"/>
<dbReference type="EMBL" id="ML210234">
    <property type="protein sequence ID" value="TFK22706.1"/>
    <property type="molecule type" value="Genomic_DNA"/>
</dbReference>
<organism evidence="8 9">
    <name type="scientific">Coprinopsis marcescibilis</name>
    <name type="common">Agaric fungus</name>
    <name type="synonym">Psathyrella marcescibilis</name>
    <dbReference type="NCBI Taxonomy" id="230819"/>
    <lineage>
        <taxon>Eukaryota</taxon>
        <taxon>Fungi</taxon>
        <taxon>Dikarya</taxon>
        <taxon>Basidiomycota</taxon>
        <taxon>Agaricomycotina</taxon>
        <taxon>Agaricomycetes</taxon>
        <taxon>Agaricomycetidae</taxon>
        <taxon>Agaricales</taxon>
        <taxon>Agaricineae</taxon>
        <taxon>Psathyrellaceae</taxon>
        <taxon>Coprinopsis</taxon>
    </lineage>
</organism>
<feature type="region of interest" description="Disordered" evidence="5">
    <location>
        <begin position="461"/>
        <end position="511"/>
    </location>
</feature>
<dbReference type="InterPro" id="IPR011701">
    <property type="entry name" value="MFS"/>
</dbReference>
<comment type="subcellular location">
    <subcellularLocation>
        <location evidence="1">Membrane</location>
        <topology evidence="1">Multi-pass membrane protein</topology>
    </subcellularLocation>
</comment>
<evidence type="ECO:0000256" key="5">
    <source>
        <dbReference type="SAM" id="MobiDB-lite"/>
    </source>
</evidence>
<dbReference type="GO" id="GO:0005886">
    <property type="term" value="C:plasma membrane"/>
    <property type="evidence" value="ECO:0007669"/>
    <property type="project" value="TreeGrafter"/>
</dbReference>
<evidence type="ECO:0000256" key="2">
    <source>
        <dbReference type="ARBA" id="ARBA00022692"/>
    </source>
</evidence>
<protein>
    <submittedName>
        <fullName evidence="8">Carboxylic acid transporter</fullName>
    </submittedName>
</protein>
<dbReference type="OrthoDB" id="5296287at2759"/>
<dbReference type="PROSITE" id="PS50850">
    <property type="entry name" value="MFS"/>
    <property type="match status" value="1"/>
</dbReference>
<evidence type="ECO:0000256" key="1">
    <source>
        <dbReference type="ARBA" id="ARBA00004141"/>
    </source>
</evidence>
<evidence type="ECO:0000256" key="6">
    <source>
        <dbReference type="SAM" id="Phobius"/>
    </source>
</evidence>
<dbReference type="Proteomes" id="UP000307440">
    <property type="component" value="Unassembled WGS sequence"/>
</dbReference>
<dbReference type="AlphaFoldDB" id="A0A5C3KQQ7"/>
<dbReference type="FunFam" id="1.20.1250.20:FF:000340">
    <property type="entry name" value="MFS transporter, SHS family, lactate transporter"/>
    <property type="match status" value="1"/>
</dbReference>
<dbReference type="GO" id="GO:0015355">
    <property type="term" value="F:secondary active monocarboxylate transmembrane transporter activity"/>
    <property type="evidence" value="ECO:0007669"/>
    <property type="project" value="TreeGrafter"/>
</dbReference>
<evidence type="ECO:0000259" key="7">
    <source>
        <dbReference type="PROSITE" id="PS50850"/>
    </source>
</evidence>
<dbReference type="Pfam" id="PF07690">
    <property type="entry name" value="MFS_1"/>
    <property type="match status" value="1"/>
</dbReference>
<feature type="transmembrane region" description="Helical" evidence="6">
    <location>
        <begin position="320"/>
        <end position="338"/>
    </location>
</feature>
<keyword evidence="3 6" id="KW-1133">Transmembrane helix</keyword>
<evidence type="ECO:0000313" key="8">
    <source>
        <dbReference type="EMBL" id="TFK22706.1"/>
    </source>
</evidence>
<dbReference type="PANTHER" id="PTHR23508:SF10">
    <property type="entry name" value="CARBOXYLIC ACID TRANSPORTER PROTEIN HOMOLOG"/>
    <property type="match status" value="1"/>
</dbReference>
<keyword evidence="4 6" id="KW-0472">Membrane</keyword>
<sequence>MAPYFLRNLVPRKESRENARPLLTVLAGLTWVQWAQFLSGWLAWTCDAIDFFSVSLSVVHLQKEFGKDTHTITTSITLTLLFRSVGALIFGIASDRFGRKWPLVINLILVAILELAAGFVSTFPAFLALRALFGIGMGGVWGLSASTALENLPVEARGIASGFLQEGYAVGYLLAACINLKLVPAVDAGWRALFWTAAGISFFAAGVRALVPESEVFLKAKEEERKRGKVRSAGEKTRVFGKELAEMLKRHWLLCIYAVLLMAGFNFLSHGSQDLYPTYLQRSKGFQPGDATIATIIGNCGAISGGILAGYLSQHIGRRLTIVIFVCIVAVFIPLWILPTSFGALSAGAFFVQVGVQGAWGVIPIQLAEMSPPAFRATFPGVAYQIGNMISAASAQIEATAGNSLRATVLNRETGQMEDVPDYATVQGIFIGCVAAFVIVITILGPEHHGSHFEKHKPAFEEGAARDDESSTRSSESVAGNAMADRQSPDLDLKRVGPTSPVEASASSEKV</sequence>
<feature type="transmembrane region" description="Helical" evidence="6">
    <location>
        <begin position="72"/>
        <end position="91"/>
    </location>
</feature>
<dbReference type="InterPro" id="IPR020846">
    <property type="entry name" value="MFS_dom"/>
</dbReference>
<feature type="compositionally biased region" description="Basic and acidic residues" evidence="5">
    <location>
        <begin position="461"/>
        <end position="471"/>
    </location>
</feature>
<keyword evidence="9" id="KW-1185">Reference proteome</keyword>
<keyword evidence="2 6" id="KW-0812">Transmembrane</keyword>
<evidence type="ECO:0000256" key="3">
    <source>
        <dbReference type="ARBA" id="ARBA00022989"/>
    </source>
</evidence>
<accession>A0A5C3KQQ7</accession>
<name>A0A5C3KQQ7_COPMA</name>
<evidence type="ECO:0000256" key="4">
    <source>
        <dbReference type="ARBA" id="ARBA00023136"/>
    </source>
</evidence>
<feature type="transmembrane region" description="Helical" evidence="6">
    <location>
        <begin position="424"/>
        <end position="445"/>
    </location>
</feature>
<dbReference type="GO" id="GO:0035879">
    <property type="term" value="P:plasma membrane lactate transport"/>
    <property type="evidence" value="ECO:0007669"/>
    <property type="project" value="TreeGrafter"/>
</dbReference>
<feature type="transmembrane region" description="Helical" evidence="6">
    <location>
        <begin position="291"/>
        <end position="313"/>
    </location>
</feature>
<dbReference type="CDD" id="cd17316">
    <property type="entry name" value="MFS_SV2_like"/>
    <property type="match status" value="1"/>
</dbReference>
<dbReference type="InterPro" id="IPR036259">
    <property type="entry name" value="MFS_trans_sf"/>
</dbReference>
<feature type="domain" description="Major facilitator superfamily (MFS) profile" evidence="7">
    <location>
        <begin position="36"/>
        <end position="449"/>
    </location>
</feature>
<gene>
    <name evidence="8" type="ORF">FA15DRAFT_747673</name>
</gene>
<dbReference type="Gene3D" id="1.20.1250.20">
    <property type="entry name" value="MFS general substrate transporter like domains"/>
    <property type="match status" value="2"/>
</dbReference>
<dbReference type="SUPFAM" id="SSF103473">
    <property type="entry name" value="MFS general substrate transporter"/>
    <property type="match status" value="1"/>
</dbReference>
<proteinExistence type="predicted"/>
<feature type="transmembrane region" description="Helical" evidence="6">
    <location>
        <begin position="252"/>
        <end position="271"/>
    </location>
</feature>
<feature type="transmembrane region" description="Helical" evidence="6">
    <location>
        <begin position="103"/>
        <end position="121"/>
    </location>
</feature>
<reference evidence="8 9" key="1">
    <citation type="journal article" date="2019" name="Nat. Ecol. Evol.">
        <title>Megaphylogeny resolves global patterns of mushroom evolution.</title>
        <authorList>
            <person name="Varga T."/>
            <person name="Krizsan K."/>
            <person name="Foldi C."/>
            <person name="Dima B."/>
            <person name="Sanchez-Garcia M."/>
            <person name="Sanchez-Ramirez S."/>
            <person name="Szollosi G.J."/>
            <person name="Szarkandi J.G."/>
            <person name="Papp V."/>
            <person name="Albert L."/>
            <person name="Andreopoulos W."/>
            <person name="Angelini C."/>
            <person name="Antonin V."/>
            <person name="Barry K.W."/>
            <person name="Bougher N.L."/>
            <person name="Buchanan P."/>
            <person name="Buyck B."/>
            <person name="Bense V."/>
            <person name="Catcheside P."/>
            <person name="Chovatia M."/>
            <person name="Cooper J."/>
            <person name="Damon W."/>
            <person name="Desjardin D."/>
            <person name="Finy P."/>
            <person name="Geml J."/>
            <person name="Haridas S."/>
            <person name="Hughes K."/>
            <person name="Justo A."/>
            <person name="Karasinski D."/>
            <person name="Kautmanova I."/>
            <person name="Kiss B."/>
            <person name="Kocsube S."/>
            <person name="Kotiranta H."/>
            <person name="LaButti K.M."/>
            <person name="Lechner B.E."/>
            <person name="Liimatainen K."/>
            <person name="Lipzen A."/>
            <person name="Lukacs Z."/>
            <person name="Mihaltcheva S."/>
            <person name="Morgado L.N."/>
            <person name="Niskanen T."/>
            <person name="Noordeloos M.E."/>
            <person name="Ohm R.A."/>
            <person name="Ortiz-Santana B."/>
            <person name="Ovrebo C."/>
            <person name="Racz N."/>
            <person name="Riley R."/>
            <person name="Savchenko A."/>
            <person name="Shiryaev A."/>
            <person name="Soop K."/>
            <person name="Spirin V."/>
            <person name="Szebenyi C."/>
            <person name="Tomsovsky M."/>
            <person name="Tulloss R.E."/>
            <person name="Uehling J."/>
            <person name="Grigoriev I.V."/>
            <person name="Vagvolgyi C."/>
            <person name="Papp T."/>
            <person name="Martin F.M."/>
            <person name="Miettinen O."/>
            <person name="Hibbett D.S."/>
            <person name="Nagy L.G."/>
        </authorList>
    </citation>
    <scope>NUCLEOTIDE SEQUENCE [LARGE SCALE GENOMIC DNA]</scope>
    <source>
        <strain evidence="8 9">CBS 121175</strain>
    </source>
</reference>
<feature type="transmembrane region" description="Helical" evidence="6">
    <location>
        <begin position="21"/>
        <end position="44"/>
    </location>
</feature>
<evidence type="ECO:0000313" key="9">
    <source>
        <dbReference type="Proteomes" id="UP000307440"/>
    </source>
</evidence>
<dbReference type="PANTHER" id="PTHR23508">
    <property type="entry name" value="CARBOXYLIC ACID TRANSPORTER PROTEIN HOMOLOG"/>
    <property type="match status" value="1"/>
</dbReference>
<feature type="transmembrane region" description="Helical" evidence="6">
    <location>
        <begin position="192"/>
        <end position="211"/>
    </location>
</feature>